<reference evidence="1 2" key="1">
    <citation type="submission" date="2020-08" db="EMBL/GenBank/DDBJ databases">
        <title>Genome Sequencing of Nocardia wallacei strain FMUON74 and assembly.</title>
        <authorList>
            <person name="Toyokawa M."/>
            <person name="Uesaka K."/>
        </authorList>
    </citation>
    <scope>NUCLEOTIDE SEQUENCE [LARGE SCALE GENOMIC DNA]</scope>
    <source>
        <strain evidence="1 2">FMUON74</strain>
    </source>
</reference>
<dbReference type="EMBL" id="AP023396">
    <property type="protein sequence ID" value="BCK55645.1"/>
    <property type="molecule type" value="Genomic_DNA"/>
</dbReference>
<dbReference type="RefSeq" id="WP_280314178.1">
    <property type="nucleotide sequence ID" value="NZ_JARWPE010000236.1"/>
</dbReference>
<organism evidence="1 2">
    <name type="scientific">Nocardia wallacei</name>
    <dbReference type="NCBI Taxonomy" id="480035"/>
    <lineage>
        <taxon>Bacteria</taxon>
        <taxon>Bacillati</taxon>
        <taxon>Actinomycetota</taxon>
        <taxon>Actinomycetes</taxon>
        <taxon>Mycobacteriales</taxon>
        <taxon>Nocardiaceae</taxon>
        <taxon>Nocardia</taxon>
    </lineage>
</organism>
<dbReference type="AlphaFoldDB" id="A0A7G1KK51"/>
<sequence length="46" mass="4852">MNVLFTENGEIPVPIIDLGSSVLNLANVVTSIAANVTYILHAWGLA</sequence>
<proteinExistence type="predicted"/>
<protein>
    <submittedName>
        <fullName evidence="1">Uncharacterized protein</fullName>
    </submittedName>
</protein>
<evidence type="ECO:0000313" key="1">
    <source>
        <dbReference type="EMBL" id="BCK55645.1"/>
    </source>
</evidence>
<dbReference type="KEGG" id="nwl:NWFMUON74_34170"/>
<accession>A0A7G1KK51</accession>
<keyword evidence="2" id="KW-1185">Reference proteome</keyword>
<evidence type="ECO:0000313" key="2">
    <source>
        <dbReference type="Proteomes" id="UP000516173"/>
    </source>
</evidence>
<name>A0A7G1KK51_9NOCA</name>
<gene>
    <name evidence="1" type="ORF">NWFMUON74_34170</name>
</gene>
<dbReference type="Proteomes" id="UP000516173">
    <property type="component" value="Chromosome"/>
</dbReference>